<keyword evidence="6" id="KW-1185">Reference proteome</keyword>
<evidence type="ECO:0000256" key="1">
    <source>
        <dbReference type="ARBA" id="ARBA00010062"/>
    </source>
</evidence>
<accession>A0AAE9Y6F3</accession>
<evidence type="ECO:0000259" key="4">
    <source>
        <dbReference type="Pfam" id="PF13458"/>
    </source>
</evidence>
<sequence>MRRSRNRALLAILAALVLLFGACSSRDDDSASSGGDGGGGEDGAEVEGIDTSECASDPTAEIEGDTIKIVSSYPQSGLTAAFAEIARGWTAYFEKVNAEGGVTIGDRTFQLEYEDLDDEYNPQQTASNIEELVGTDGEGAFAVFSVVGTANNINIRDFLGDLCVPDLFAATGSVAWGNPDYPWLTGSTLSPYSLESQAFVQYLEENQPGAKVGMLRQADEFGETYEESFRNAIEGTDIELVEVQEYPVGSDEVSSQVTALAGSGADAFFNGGTLLACPSALTAQQQEGWDVPTWVSGTCISKTLTGIAGAAADGVISMTNLKDPQNPKYDDDPDMVEFQEVVAEYASDFKGRELDPENAIIGYGYTQAELFVMAMEEAEAPTRLAIMDSVRNMEDVSTGLMLDGVSVTNGPEDNFLGETVQLVQYDAAEVHFDEIGELIDFEGQTAELTPEELING</sequence>
<dbReference type="KEGG" id="ima:PO878_02295"/>
<dbReference type="Proteomes" id="UP001216390">
    <property type="component" value="Chromosome"/>
</dbReference>
<feature type="domain" description="Leucine-binding protein" evidence="4">
    <location>
        <begin position="66"/>
        <end position="426"/>
    </location>
</feature>
<dbReference type="CDD" id="cd06343">
    <property type="entry name" value="PBP1_ABC_ligand_binding-like"/>
    <property type="match status" value="1"/>
</dbReference>
<reference evidence="5" key="1">
    <citation type="submission" date="2023-01" db="EMBL/GenBank/DDBJ databases">
        <title>The diversity of Class Acidimicrobiia in South China Sea sediment environments and the proposal of Iamia marina sp. nov., a novel species of the genus Iamia.</title>
        <authorList>
            <person name="He Y."/>
            <person name="Tian X."/>
        </authorList>
    </citation>
    <scope>NUCLEOTIDE SEQUENCE</scope>
    <source>
        <strain evidence="5">DSM 19957</strain>
    </source>
</reference>
<name>A0AAE9Y6F3_9ACTN</name>
<evidence type="ECO:0000256" key="2">
    <source>
        <dbReference type="ARBA" id="ARBA00022729"/>
    </source>
</evidence>
<gene>
    <name evidence="5" type="ORF">PO878_02295</name>
</gene>
<dbReference type="Pfam" id="PF13458">
    <property type="entry name" value="Peripla_BP_6"/>
    <property type="match status" value="1"/>
</dbReference>
<evidence type="ECO:0000313" key="6">
    <source>
        <dbReference type="Proteomes" id="UP001216390"/>
    </source>
</evidence>
<dbReference type="PANTHER" id="PTHR47235">
    <property type="entry name" value="BLR6548 PROTEIN"/>
    <property type="match status" value="1"/>
</dbReference>
<dbReference type="AlphaFoldDB" id="A0AAE9Y6F3"/>
<dbReference type="SUPFAM" id="SSF53822">
    <property type="entry name" value="Periplasmic binding protein-like I"/>
    <property type="match status" value="1"/>
</dbReference>
<dbReference type="Gene3D" id="3.40.50.2300">
    <property type="match status" value="2"/>
</dbReference>
<comment type="similarity">
    <text evidence="1">Belongs to the leucine-binding protein family.</text>
</comment>
<evidence type="ECO:0000256" key="3">
    <source>
        <dbReference type="SAM" id="SignalP"/>
    </source>
</evidence>
<dbReference type="PANTHER" id="PTHR47235:SF1">
    <property type="entry name" value="BLR6548 PROTEIN"/>
    <property type="match status" value="1"/>
</dbReference>
<feature type="signal peptide" evidence="3">
    <location>
        <begin position="1"/>
        <end position="25"/>
    </location>
</feature>
<feature type="chain" id="PRO_5042013574" evidence="3">
    <location>
        <begin position="26"/>
        <end position="456"/>
    </location>
</feature>
<dbReference type="EMBL" id="CP116942">
    <property type="protein sequence ID" value="WCO67549.1"/>
    <property type="molecule type" value="Genomic_DNA"/>
</dbReference>
<keyword evidence="2 3" id="KW-0732">Signal</keyword>
<organism evidence="5 6">
    <name type="scientific">Iamia majanohamensis</name>
    <dbReference type="NCBI Taxonomy" id="467976"/>
    <lineage>
        <taxon>Bacteria</taxon>
        <taxon>Bacillati</taxon>
        <taxon>Actinomycetota</taxon>
        <taxon>Acidimicrobiia</taxon>
        <taxon>Acidimicrobiales</taxon>
        <taxon>Iamiaceae</taxon>
        <taxon>Iamia</taxon>
    </lineage>
</organism>
<protein>
    <submittedName>
        <fullName evidence="5">ABC transporter substrate-binding protein</fullName>
    </submittedName>
</protein>
<dbReference type="InterPro" id="IPR028082">
    <property type="entry name" value="Peripla_BP_I"/>
</dbReference>
<dbReference type="PROSITE" id="PS51257">
    <property type="entry name" value="PROKAR_LIPOPROTEIN"/>
    <property type="match status" value="1"/>
</dbReference>
<dbReference type="InterPro" id="IPR028081">
    <property type="entry name" value="Leu-bd"/>
</dbReference>
<evidence type="ECO:0000313" key="5">
    <source>
        <dbReference type="EMBL" id="WCO67549.1"/>
    </source>
</evidence>
<proteinExistence type="inferred from homology"/>
<dbReference type="RefSeq" id="WP_272737070.1">
    <property type="nucleotide sequence ID" value="NZ_CP116942.1"/>
</dbReference>